<evidence type="ECO:0000256" key="4">
    <source>
        <dbReference type="ARBA" id="ARBA00022614"/>
    </source>
</evidence>
<dbReference type="InterPro" id="IPR000157">
    <property type="entry name" value="TIR_dom"/>
</dbReference>
<evidence type="ECO:0000256" key="8">
    <source>
        <dbReference type="ARBA" id="ARBA00022859"/>
    </source>
</evidence>
<evidence type="ECO:0000256" key="10">
    <source>
        <dbReference type="ARBA" id="ARBA00023136"/>
    </source>
</evidence>
<accession>G1KV10</accession>
<keyword evidence="17" id="KW-1185">Reference proteome</keyword>
<comment type="subcellular location">
    <subcellularLocation>
        <location evidence="1">Membrane</location>
        <topology evidence="1">Single-pass type I membrane protein</topology>
    </subcellularLocation>
</comment>
<dbReference type="PANTHER" id="PTHR24365:SF522">
    <property type="entry name" value="LOW QUALITY PROTEIN: TOLL-LIKE RECEPTOR 13-RELATED"/>
    <property type="match status" value="1"/>
</dbReference>
<dbReference type="InterPro" id="IPR032675">
    <property type="entry name" value="LRR_dom_sf"/>
</dbReference>
<keyword evidence="7" id="KW-0677">Repeat</keyword>
<evidence type="ECO:0000256" key="5">
    <source>
        <dbReference type="ARBA" id="ARBA00022692"/>
    </source>
</evidence>
<dbReference type="Gene3D" id="3.80.10.10">
    <property type="entry name" value="Ribonuclease Inhibitor"/>
    <property type="match status" value="4"/>
</dbReference>
<sequence length="955" mass="109275">MPFLGLVSILILLVNLHQNVTPYSLENCEIHDNAENETKVLCYHRNLSEVPAHLPSKVVFLDLSENRIASLRKNSFSNLIHLHVLNISQNQIHHIEEGAFVNTCHLEILNLTGNQLHLISSPMFAGLRNLTILLLGNNQIDKIETSAFVHLEKLKVIDLSSNRLHALNAMDAIFNMESLEKLHIKDNNLQNFSTKEIVSVPLILHELDASHNPISVLDVSTPVLQSLVSLDLSFSTPKTPIVWLIQDPCFLKGLKVLYLGGIAMNPSGILEVIQTLNCSLLEIIYLDHLNLTESDGLIEQVCLSHQNIETLHLLGNKFTSVKARAFEKCTHLRHLNMAFNKLKVLPVSLFQSLPYLQILSLAYNKFTLVPNATSNVASLETLDLSFNKIKRISPDDFAHLNNVKSLYMTGNTISHVTSNLFANLHRLQELDLGENALKMIKEPFSASLQMLKTLILRQNKMDHITKGIFRNLASLQLLNLADNQIATIKPGAFEGLSNLQSLILGSNKITKETFHKGVFQGASSLEDLELFSNYMSYESSQKLAYPPFHLLKSLKRLQINSQRHDGLQNFPVNFLEGLESIVQIHAGNLAISSLDSDTFKYTPTLKELDLSNNNLNSISATLFAPLSNLKELHLNKNGLNSLSFVSQVNFSQLGLLRLAGNQIDVVTREQIKALPLLLFLDLRNNPFTCCCSNQDFLRWSPMNPKTQVLHFSEYTCASPPAYKEKKLWTFKTSSCTANHDFILYITNTAAVILLMLVCFCCQWRWHMVYTYHLLLAYFIDKKQKRKGQDIEYNYDAFVSYNTRDEKWVMNYLLPVLENQYSWKLCLHHRDFEPGRFILENIVDNIYSSRKTICVISRHYLESEWCSKEIQVASFRIFDQHKDVLILIFLEDIPCEYLSPYHRMRRLIKKKTYLKWPQEEQEIQFFWHKLNMAMKTGEGKEEEHPIVAGFVFDEIP</sequence>
<organism evidence="16 17">
    <name type="scientific">Anolis carolinensis</name>
    <name type="common">Green anole</name>
    <name type="synonym">American chameleon</name>
    <dbReference type="NCBI Taxonomy" id="28377"/>
    <lineage>
        <taxon>Eukaryota</taxon>
        <taxon>Metazoa</taxon>
        <taxon>Chordata</taxon>
        <taxon>Craniata</taxon>
        <taxon>Vertebrata</taxon>
        <taxon>Euteleostomi</taxon>
        <taxon>Lepidosauria</taxon>
        <taxon>Squamata</taxon>
        <taxon>Bifurcata</taxon>
        <taxon>Unidentata</taxon>
        <taxon>Episquamata</taxon>
        <taxon>Toxicofera</taxon>
        <taxon>Iguania</taxon>
        <taxon>Dactyloidae</taxon>
        <taxon>Anolis</taxon>
    </lineage>
</organism>
<dbReference type="GO" id="GO:0045087">
    <property type="term" value="P:innate immune response"/>
    <property type="evidence" value="ECO:0007669"/>
    <property type="project" value="UniProtKB-KW"/>
</dbReference>
<keyword evidence="8" id="KW-0391">Immunity</keyword>
<dbReference type="Bgee" id="ENSACAG00000028117">
    <property type="expression patterns" value="Expressed in adrenal gland and 2 other cell types or tissues"/>
</dbReference>
<evidence type="ECO:0000256" key="6">
    <source>
        <dbReference type="ARBA" id="ARBA00022729"/>
    </source>
</evidence>
<evidence type="ECO:0000313" key="16">
    <source>
        <dbReference type="Ensembl" id="ENSACAP00000018176.2"/>
    </source>
</evidence>
<dbReference type="PANTHER" id="PTHR24365">
    <property type="entry name" value="TOLL-LIKE RECEPTOR"/>
    <property type="match status" value="1"/>
</dbReference>
<feature type="chain" id="PRO_5032450549" description="TIR domain-containing protein" evidence="14">
    <location>
        <begin position="23"/>
        <end position="955"/>
    </location>
</feature>
<dbReference type="GO" id="GO:0007165">
    <property type="term" value="P:signal transduction"/>
    <property type="evidence" value="ECO:0007669"/>
    <property type="project" value="InterPro"/>
</dbReference>
<reference evidence="16 17" key="1">
    <citation type="submission" date="2009-12" db="EMBL/GenBank/DDBJ databases">
        <title>The Genome Sequence of Anolis carolinensis (Green Anole Lizard).</title>
        <authorList>
            <consortium name="The Genome Sequencing Platform"/>
            <person name="Di Palma F."/>
            <person name="Alfoldi J."/>
            <person name="Heiman D."/>
            <person name="Young S."/>
            <person name="Grabherr M."/>
            <person name="Johnson J."/>
            <person name="Lander E.S."/>
            <person name="Lindblad-Toh K."/>
        </authorList>
    </citation>
    <scope>NUCLEOTIDE SEQUENCE [LARGE SCALE GENOMIC DNA]</scope>
    <source>
        <strain evidence="16 17">JBL SC #1</strain>
    </source>
</reference>
<evidence type="ECO:0000256" key="14">
    <source>
        <dbReference type="SAM" id="SignalP"/>
    </source>
</evidence>
<dbReference type="STRING" id="28377.ENSACAP00000018176"/>
<dbReference type="GO" id="GO:0006954">
    <property type="term" value="P:inflammatory response"/>
    <property type="evidence" value="ECO:0007669"/>
    <property type="project" value="UniProtKB-KW"/>
</dbReference>
<dbReference type="GO" id="GO:0005886">
    <property type="term" value="C:plasma membrane"/>
    <property type="evidence" value="ECO:0000318"/>
    <property type="project" value="GO_Central"/>
</dbReference>
<dbReference type="InterPro" id="IPR000483">
    <property type="entry name" value="Cys-rich_flank_reg_C"/>
</dbReference>
<dbReference type="GeneTree" id="ENSGT00940000163999"/>
<keyword evidence="12" id="KW-0325">Glycoprotein</keyword>
<dbReference type="FunFam" id="3.80.10.10:FF:000914">
    <property type="entry name" value="Toll-like receptor 22"/>
    <property type="match status" value="1"/>
</dbReference>
<dbReference type="FunFam" id="3.80.10.10:FF:001431">
    <property type="entry name" value="Toll-like receptor 22"/>
    <property type="match status" value="1"/>
</dbReference>
<evidence type="ECO:0000259" key="15">
    <source>
        <dbReference type="PROSITE" id="PS50104"/>
    </source>
</evidence>
<dbReference type="PROSITE" id="PS51450">
    <property type="entry name" value="LRR"/>
    <property type="match status" value="5"/>
</dbReference>
<reference evidence="16" key="3">
    <citation type="submission" date="2025-09" db="UniProtKB">
        <authorList>
            <consortium name="Ensembl"/>
        </authorList>
    </citation>
    <scope>IDENTIFICATION</scope>
</reference>
<protein>
    <recommendedName>
        <fullName evidence="15">TIR domain-containing protein</fullName>
    </recommendedName>
</protein>
<dbReference type="SUPFAM" id="SSF52200">
    <property type="entry name" value="Toll/Interleukin receptor TIR domain"/>
    <property type="match status" value="1"/>
</dbReference>
<dbReference type="Gene3D" id="3.40.50.10140">
    <property type="entry name" value="Toll/interleukin-1 receptor homology (TIR) domain"/>
    <property type="match status" value="1"/>
</dbReference>
<evidence type="ECO:0000256" key="2">
    <source>
        <dbReference type="ARBA" id="ARBA00009634"/>
    </source>
</evidence>
<dbReference type="Pfam" id="PF01582">
    <property type="entry name" value="TIR"/>
    <property type="match status" value="1"/>
</dbReference>
<dbReference type="FunFam" id="3.80.10.10:FF:002189">
    <property type="entry name" value="Toll-like receptor 22"/>
    <property type="match status" value="1"/>
</dbReference>
<dbReference type="AlphaFoldDB" id="G1KV10"/>
<dbReference type="SMART" id="SM00082">
    <property type="entry name" value="LRRCT"/>
    <property type="match status" value="1"/>
</dbReference>
<dbReference type="InParanoid" id="G1KV10"/>
<keyword evidence="5" id="KW-0812">Transmembrane</keyword>
<evidence type="ECO:0000256" key="12">
    <source>
        <dbReference type="ARBA" id="ARBA00023180"/>
    </source>
</evidence>
<proteinExistence type="inferred from homology"/>
<dbReference type="InterPro" id="IPR035897">
    <property type="entry name" value="Toll_tir_struct_dom_sf"/>
</dbReference>
<comment type="similarity">
    <text evidence="2">Belongs to the Toll-like receptor family.</text>
</comment>
<feature type="signal peptide" evidence="14">
    <location>
        <begin position="1"/>
        <end position="22"/>
    </location>
</feature>
<keyword evidence="9" id="KW-1133">Transmembrane helix</keyword>
<dbReference type="SUPFAM" id="SSF52058">
    <property type="entry name" value="L domain-like"/>
    <property type="match status" value="2"/>
</dbReference>
<dbReference type="Proteomes" id="UP000001646">
    <property type="component" value="Chromosome 2"/>
</dbReference>
<evidence type="ECO:0000256" key="1">
    <source>
        <dbReference type="ARBA" id="ARBA00004479"/>
    </source>
</evidence>
<dbReference type="SMART" id="SM00255">
    <property type="entry name" value="TIR"/>
    <property type="match status" value="1"/>
</dbReference>
<keyword evidence="4" id="KW-0433">Leucine-rich repeat</keyword>
<evidence type="ECO:0000256" key="7">
    <source>
        <dbReference type="ARBA" id="ARBA00022737"/>
    </source>
</evidence>
<dbReference type="Ensembl" id="ENSACAT00000023214.2">
    <property type="protein sequence ID" value="ENSACAP00000018176.2"/>
    <property type="gene ID" value="ENSACAG00000028117.2"/>
</dbReference>
<keyword evidence="13" id="KW-0395">Inflammatory response</keyword>
<dbReference type="GO" id="GO:0038023">
    <property type="term" value="F:signaling receptor activity"/>
    <property type="evidence" value="ECO:0000318"/>
    <property type="project" value="GO_Central"/>
</dbReference>
<evidence type="ECO:0000256" key="11">
    <source>
        <dbReference type="ARBA" id="ARBA00023170"/>
    </source>
</evidence>
<name>G1KV10_ANOCA</name>
<keyword evidence="10" id="KW-0472">Membrane</keyword>
<dbReference type="InterPro" id="IPR003591">
    <property type="entry name" value="Leu-rich_rpt_typical-subtyp"/>
</dbReference>
<dbReference type="eggNOG" id="KOG4641">
    <property type="taxonomic scope" value="Eukaryota"/>
</dbReference>
<dbReference type="SMART" id="SM00365">
    <property type="entry name" value="LRR_SD22"/>
    <property type="match status" value="8"/>
</dbReference>
<evidence type="ECO:0000256" key="9">
    <source>
        <dbReference type="ARBA" id="ARBA00022989"/>
    </source>
</evidence>
<dbReference type="Pfam" id="PF13855">
    <property type="entry name" value="LRR_8"/>
    <property type="match status" value="5"/>
</dbReference>
<reference evidence="16" key="2">
    <citation type="submission" date="2025-08" db="UniProtKB">
        <authorList>
            <consortium name="Ensembl"/>
        </authorList>
    </citation>
    <scope>IDENTIFICATION</scope>
</reference>
<keyword evidence="3" id="KW-0399">Innate immunity</keyword>
<dbReference type="SMART" id="SM00369">
    <property type="entry name" value="LRR_TYP"/>
    <property type="match status" value="16"/>
</dbReference>
<keyword evidence="11" id="KW-0675">Receptor</keyword>
<keyword evidence="6 14" id="KW-0732">Signal</keyword>
<dbReference type="InterPro" id="IPR001611">
    <property type="entry name" value="Leu-rich_rpt"/>
</dbReference>
<dbReference type="FunFam" id="3.80.10.10:FF:001998">
    <property type="entry name" value="Toll-like receptor 22"/>
    <property type="match status" value="1"/>
</dbReference>
<evidence type="ECO:0000256" key="3">
    <source>
        <dbReference type="ARBA" id="ARBA00022588"/>
    </source>
</evidence>
<evidence type="ECO:0000256" key="13">
    <source>
        <dbReference type="ARBA" id="ARBA00023198"/>
    </source>
</evidence>
<dbReference type="PROSITE" id="PS50104">
    <property type="entry name" value="TIR"/>
    <property type="match status" value="1"/>
</dbReference>
<dbReference type="HOGENOM" id="CLU_006000_4_0_1"/>
<evidence type="ECO:0000313" key="17">
    <source>
        <dbReference type="Proteomes" id="UP000001646"/>
    </source>
</evidence>
<feature type="domain" description="TIR" evidence="15">
    <location>
        <begin position="792"/>
        <end position="933"/>
    </location>
</feature>
<dbReference type="FunFam" id="3.40.50.10140:FF:000001">
    <property type="entry name" value="Toll-like receptor 2"/>
    <property type="match status" value="1"/>
</dbReference>